<sequence>MALFAKIAFFSSELTMPPKKIRKVGGEADLAPILPSGTNFTNKVIRDTVQITKYIGNGGFGRIYEGKLVGKGTKVCLKVEKKDSSGLFVEQNYFIRFLKKEMLEKWFKKDFISLPYLICFGVDMESFQDELRYLAMPLYEERLSDVINQRVGFQLKLDEVKKVSLCILNALEYLHNCKVSHRDVKKDNVMLVKKGCLDKVVLIDMGISHWHTRFNDKINPKAKHSGTLLYTSIDAHLGREGVFRSDLEILGYNIIEWLKGSLPWKDYEKKPEKVYEMKFEVVNNPKVEIKKILPSIDTSFIQDLFNLSNSLEYCEVPAYDKIKKSLASWKTTTSKMSTRSGNILSNLNSR</sequence>
<dbReference type="Pfam" id="PF00069">
    <property type="entry name" value="Pkinase"/>
    <property type="match status" value="1"/>
</dbReference>
<organism evidence="3 4">
    <name type="scientific">Strongyloides venezuelensis</name>
    <name type="common">Threadworm</name>
    <dbReference type="NCBI Taxonomy" id="75913"/>
    <lineage>
        <taxon>Eukaryota</taxon>
        <taxon>Metazoa</taxon>
        <taxon>Ecdysozoa</taxon>
        <taxon>Nematoda</taxon>
        <taxon>Chromadorea</taxon>
        <taxon>Rhabditida</taxon>
        <taxon>Tylenchina</taxon>
        <taxon>Panagrolaimomorpha</taxon>
        <taxon>Strongyloidoidea</taxon>
        <taxon>Strongyloididae</taxon>
        <taxon>Strongyloides</taxon>
    </lineage>
</organism>
<evidence type="ECO:0000313" key="3">
    <source>
        <dbReference type="Proteomes" id="UP000035680"/>
    </source>
</evidence>
<dbReference type="GO" id="GO:0004674">
    <property type="term" value="F:protein serine/threonine kinase activity"/>
    <property type="evidence" value="ECO:0007669"/>
    <property type="project" value="UniProtKB-EC"/>
</dbReference>
<dbReference type="PANTHER" id="PTHR11909">
    <property type="entry name" value="CASEIN KINASE-RELATED"/>
    <property type="match status" value="1"/>
</dbReference>
<keyword evidence="3" id="KW-1185">Reference proteome</keyword>
<name>A0A0K0F4Z8_STRVS</name>
<evidence type="ECO:0000313" key="4">
    <source>
        <dbReference type="WBParaSite" id="SVE_0388800.1"/>
    </source>
</evidence>
<dbReference type="AlphaFoldDB" id="A0A0K0F4Z8"/>
<evidence type="ECO:0000256" key="1">
    <source>
        <dbReference type="ARBA" id="ARBA00012513"/>
    </source>
</evidence>
<dbReference type="InterPro" id="IPR011009">
    <property type="entry name" value="Kinase-like_dom_sf"/>
</dbReference>
<dbReference type="Gene3D" id="1.10.510.10">
    <property type="entry name" value="Transferase(Phosphotransferase) domain 1"/>
    <property type="match status" value="1"/>
</dbReference>
<dbReference type="InterPro" id="IPR008271">
    <property type="entry name" value="Ser/Thr_kinase_AS"/>
</dbReference>
<dbReference type="PROSITE" id="PS50011">
    <property type="entry name" value="PROTEIN_KINASE_DOM"/>
    <property type="match status" value="1"/>
</dbReference>
<feature type="domain" description="Protein kinase" evidence="2">
    <location>
        <begin position="49"/>
        <end position="350"/>
    </location>
</feature>
<dbReference type="SUPFAM" id="SSF56112">
    <property type="entry name" value="Protein kinase-like (PK-like)"/>
    <property type="match status" value="1"/>
</dbReference>
<reference evidence="4" key="2">
    <citation type="submission" date="2015-08" db="UniProtKB">
        <authorList>
            <consortium name="WormBaseParasite"/>
        </authorList>
    </citation>
    <scope>IDENTIFICATION</scope>
</reference>
<dbReference type="Proteomes" id="UP000035680">
    <property type="component" value="Unassembled WGS sequence"/>
</dbReference>
<dbReference type="GO" id="GO:0005524">
    <property type="term" value="F:ATP binding"/>
    <property type="evidence" value="ECO:0007669"/>
    <property type="project" value="InterPro"/>
</dbReference>
<dbReference type="EC" id="2.7.11.1" evidence="1"/>
<dbReference type="STRING" id="75913.A0A0K0F4Z8"/>
<accession>A0A0K0F4Z8</accession>
<evidence type="ECO:0000259" key="2">
    <source>
        <dbReference type="PROSITE" id="PS50011"/>
    </source>
</evidence>
<proteinExistence type="predicted"/>
<dbReference type="PROSITE" id="PS00108">
    <property type="entry name" value="PROTEIN_KINASE_ST"/>
    <property type="match status" value="1"/>
</dbReference>
<dbReference type="InterPro" id="IPR050235">
    <property type="entry name" value="CK1_Ser-Thr_kinase"/>
</dbReference>
<dbReference type="InterPro" id="IPR000719">
    <property type="entry name" value="Prot_kinase_dom"/>
</dbReference>
<protein>
    <recommendedName>
        <fullName evidence="1">non-specific serine/threonine protein kinase</fullName>
        <ecNumber evidence="1">2.7.11.1</ecNumber>
    </recommendedName>
</protein>
<dbReference type="SMART" id="SM00220">
    <property type="entry name" value="S_TKc"/>
    <property type="match status" value="1"/>
</dbReference>
<reference evidence="3" key="1">
    <citation type="submission" date="2014-07" db="EMBL/GenBank/DDBJ databases">
        <authorList>
            <person name="Martin A.A"/>
            <person name="De Silva N."/>
        </authorList>
    </citation>
    <scope>NUCLEOTIDE SEQUENCE</scope>
</reference>
<dbReference type="WBParaSite" id="SVE_0388800.1">
    <property type="protein sequence ID" value="SVE_0388800.1"/>
    <property type="gene ID" value="SVE_0388800"/>
</dbReference>